<organism evidence="1 2">
    <name type="scientific">Sedimentitalea xiamensis</name>
    <dbReference type="NCBI Taxonomy" id="3050037"/>
    <lineage>
        <taxon>Bacteria</taxon>
        <taxon>Pseudomonadati</taxon>
        <taxon>Pseudomonadota</taxon>
        <taxon>Alphaproteobacteria</taxon>
        <taxon>Rhodobacterales</taxon>
        <taxon>Paracoccaceae</taxon>
        <taxon>Sedimentitalea</taxon>
    </lineage>
</organism>
<sequence length="101" mass="10639">MNALPQPPAPAPDHQSLTPAERIESLVDAIATYQSLLVAANRYGDLINGGDGLPADAELKSLDGMYDASDTAAQMVCHLARASIIDLERAAALLRQNAGRI</sequence>
<keyword evidence="2" id="KW-1185">Reference proteome</keyword>
<accession>A0ABT7FC92</accession>
<dbReference type="EMBL" id="JASNJE010000005">
    <property type="protein sequence ID" value="MDK3072724.1"/>
    <property type="molecule type" value="Genomic_DNA"/>
</dbReference>
<protein>
    <submittedName>
        <fullName evidence="1">Uncharacterized protein</fullName>
    </submittedName>
</protein>
<proteinExistence type="predicted"/>
<reference evidence="1 2" key="1">
    <citation type="submission" date="2023-05" db="EMBL/GenBank/DDBJ databases">
        <title>Sedimentitalea sp. nov. JM2-8.</title>
        <authorList>
            <person name="Huang J."/>
        </authorList>
    </citation>
    <scope>NUCLEOTIDE SEQUENCE [LARGE SCALE GENOMIC DNA]</scope>
    <source>
        <strain evidence="1 2">JM2-8</strain>
    </source>
</reference>
<dbReference type="RefSeq" id="WP_284484659.1">
    <property type="nucleotide sequence ID" value="NZ_JASNJE010000005.1"/>
</dbReference>
<gene>
    <name evidence="1" type="ORF">QO034_06350</name>
</gene>
<evidence type="ECO:0000313" key="1">
    <source>
        <dbReference type="EMBL" id="MDK3072724.1"/>
    </source>
</evidence>
<evidence type="ECO:0000313" key="2">
    <source>
        <dbReference type="Proteomes" id="UP001227126"/>
    </source>
</evidence>
<name>A0ABT7FC92_9RHOB</name>
<dbReference type="Proteomes" id="UP001227126">
    <property type="component" value="Unassembled WGS sequence"/>
</dbReference>
<comment type="caution">
    <text evidence="1">The sequence shown here is derived from an EMBL/GenBank/DDBJ whole genome shotgun (WGS) entry which is preliminary data.</text>
</comment>